<evidence type="ECO:0000313" key="2">
    <source>
        <dbReference type="Proteomes" id="UP000442533"/>
    </source>
</evidence>
<dbReference type="EMBL" id="WMIF01000003">
    <property type="protein sequence ID" value="MTH33584.1"/>
    <property type="molecule type" value="Genomic_DNA"/>
</dbReference>
<sequence>MTPAFRILVDGADRSTVIADRLLSILITDEDGTKSDRVEIEIDNRDRRVAFPKVEAQIEVSLGFQGKPLSLMGRYAVDGVSGRGPVRALTITATAADLKGDIRAPRTRGWTNRSLPDIAATIAGEAGLIPVIGESLRAVRWPFLAQTAESNLHFLTRLAAELDATCKPAGGALVVQRRGEGKTAAGDTLVPPVITPRRLSDWSWSWRGRTVYRAAEAEWTETGTGVTHKIKVGSGTPLKKIRHPYATEAEATRAAESALSGAGRSGLEVSGTLSGFEPGLLGGGLIDLQGLEPVLDGRWHLKSVSHRLDIRPGRRNPSMHRWTAKRWRRQFSGRHGWGSMSRSRPMSCLCR</sequence>
<accession>A0A844H206</accession>
<organism evidence="1 2">
    <name type="scientific">Paracoccus limosus</name>
    <dbReference type="NCBI Taxonomy" id="913252"/>
    <lineage>
        <taxon>Bacteria</taxon>
        <taxon>Pseudomonadati</taxon>
        <taxon>Pseudomonadota</taxon>
        <taxon>Alphaproteobacteria</taxon>
        <taxon>Rhodobacterales</taxon>
        <taxon>Paracoccaceae</taxon>
        <taxon>Paracoccus</taxon>
    </lineage>
</organism>
<dbReference type="Pfam" id="PF05954">
    <property type="entry name" value="Phage_GPD"/>
    <property type="match status" value="1"/>
</dbReference>
<protein>
    <submittedName>
        <fullName evidence="1">Phage tail protein</fullName>
    </submittedName>
</protein>
<keyword evidence="2" id="KW-1185">Reference proteome</keyword>
<evidence type="ECO:0000313" key="1">
    <source>
        <dbReference type="EMBL" id="MTH33584.1"/>
    </source>
</evidence>
<dbReference type="AlphaFoldDB" id="A0A844H206"/>
<proteinExistence type="predicted"/>
<comment type="caution">
    <text evidence="1">The sequence shown here is derived from an EMBL/GenBank/DDBJ whole genome shotgun (WGS) entry which is preliminary data.</text>
</comment>
<name>A0A844H206_9RHOB</name>
<reference evidence="1 2" key="1">
    <citation type="submission" date="2019-11" db="EMBL/GenBank/DDBJ databases">
        <authorList>
            <person name="Dong K."/>
        </authorList>
    </citation>
    <scope>NUCLEOTIDE SEQUENCE [LARGE SCALE GENOMIC DNA]</scope>
    <source>
        <strain evidence="1 2">JCM 17370</strain>
    </source>
</reference>
<dbReference type="SUPFAM" id="SSF69279">
    <property type="entry name" value="Phage tail proteins"/>
    <property type="match status" value="1"/>
</dbReference>
<dbReference type="Proteomes" id="UP000442533">
    <property type="component" value="Unassembled WGS sequence"/>
</dbReference>
<gene>
    <name evidence="1" type="ORF">GL279_03120</name>
</gene>
<dbReference type="RefSeq" id="WP_343039691.1">
    <property type="nucleotide sequence ID" value="NZ_WMIF01000003.1"/>
</dbReference>